<dbReference type="AlphaFoldDB" id="A0A974D5K8"/>
<dbReference type="Proteomes" id="UP000694892">
    <property type="component" value="Chromosome 4L"/>
</dbReference>
<accession>A0A974D5K8</accession>
<sequence length="77" mass="8746">MLCTFMFIADLYRGNTLCCAGRLSIWLGFYINADSAPLFHRTHPKISLKAKFYVLHCCLGSSVIDKAQQKLFQRADS</sequence>
<proteinExistence type="predicted"/>
<gene>
    <name evidence="1" type="ORF">XELAEV_18023176mg</name>
</gene>
<reference evidence="2" key="1">
    <citation type="journal article" date="2016" name="Nature">
        <title>Genome evolution in the allotetraploid frog Xenopus laevis.</title>
        <authorList>
            <person name="Session A.M."/>
            <person name="Uno Y."/>
            <person name="Kwon T."/>
            <person name="Chapman J.A."/>
            <person name="Toyoda A."/>
            <person name="Takahashi S."/>
            <person name="Fukui A."/>
            <person name="Hikosaka A."/>
            <person name="Suzuki A."/>
            <person name="Kondo M."/>
            <person name="van Heeringen S.J."/>
            <person name="Quigley I."/>
            <person name="Heinz S."/>
            <person name="Ogino H."/>
            <person name="Ochi H."/>
            <person name="Hellsten U."/>
            <person name="Lyons J.B."/>
            <person name="Simakov O."/>
            <person name="Putnam N."/>
            <person name="Stites J."/>
            <person name="Kuroki Y."/>
            <person name="Tanaka T."/>
            <person name="Michiue T."/>
            <person name="Watanabe M."/>
            <person name="Bogdanovic O."/>
            <person name="Lister R."/>
            <person name="Georgiou G."/>
            <person name="Paranjpe S.S."/>
            <person name="van Kruijsbergen I."/>
            <person name="Shu S."/>
            <person name="Carlson J."/>
            <person name="Kinoshita T."/>
            <person name="Ohta Y."/>
            <person name="Mawaribuchi S."/>
            <person name="Jenkins J."/>
            <person name="Grimwood J."/>
            <person name="Schmutz J."/>
            <person name="Mitros T."/>
            <person name="Mozaffari S.V."/>
            <person name="Suzuki Y."/>
            <person name="Haramoto Y."/>
            <person name="Yamamoto T.S."/>
            <person name="Takagi C."/>
            <person name="Heald R."/>
            <person name="Miller K."/>
            <person name="Haudenschild C."/>
            <person name="Kitzman J."/>
            <person name="Nakayama T."/>
            <person name="Izutsu Y."/>
            <person name="Robert J."/>
            <person name="Fortriede J."/>
            <person name="Burns K."/>
            <person name="Lotay V."/>
            <person name="Karimi K."/>
            <person name="Yasuoka Y."/>
            <person name="Dichmann D.S."/>
            <person name="Flajnik M.F."/>
            <person name="Houston D.W."/>
            <person name="Shendure J."/>
            <person name="DuPasquier L."/>
            <person name="Vize P.D."/>
            <person name="Zorn A.M."/>
            <person name="Ito M."/>
            <person name="Marcotte E.M."/>
            <person name="Wallingford J.B."/>
            <person name="Ito Y."/>
            <person name="Asashima M."/>
            <person name="Ueno N."/>
            <person name="Matsuda Y."/>
            <person name="Veenstra G.J."/>
            <person name="Fujiyama A."/>
            <person name="Harland R.M."/>
            <person name="Taira M."/>
            <person name="Rokhsar D.S."/>
        </authorList>
    </citation>
    <scope>NUCLEOTIDE SEQUENCE [LARGE SCALE GENOMIC DNA]</scope>
    <source>
        <strain evidence="2">J</strain>
    </source>
</reference>
<dbReference type="EMBL" id="CM004472">
    <property type="protein sequence ID" value="OCT85015.1"/>
    <property type="molecule type" value="Genomic_DNA"/>
</dbReference>
<organism evidence="1 2">
    <name type="scientific">Xenopus laevis</name>
    <name type="common">African clawed frog</name>
    <dbReference type="NCBI Taxonomy" id="8355"/>
    <lineage>
        <taxon>Eukaryota</taxon>
        <taxon>Metazoa</taxon>
        <taxon>Chordata</taxon>
        <taxon>Craniata</taxon>
        <taxon>Vertebrata</taxon>
        <taxon>Euteleostomi</taxon>
        <taxon>Amphibia</taxon>
        <taxon>Batrachia</taxon>
        <taxon>Anura</taxon>
        <taxon>Pipoidea</taxon>
        <taxon>Pipidae</taxon>
        <taxon>Xenopodinae</taxon>
        <taxon>Xenopus</taxon>
        <taxon>Xenopus</taxon>
    </lineage>
</organism>
<evidence type="ECO:0000313" key="1">
    <source>
        <dbReference type="EMBL" id="OCT85015.1"/>
    </source>
</evidence>
<protein>
    <submittedName>
        <fullName evidence="1">Uncharacterized protein</fullName>
    </submittedName>
</protein>
<name>A0A974D5K8_XENLA</name>
<evidence type="ECO:0000313" key="2">
    <source>
        <dbReference type="Proteomes" id="UP000694892"/>
    </source>
</evidence>